<comment type="caution">
    <text evidence="1">The sequence shown here is derived from an EMBL/GenBank/DDBJ whole genome shotgun (WGS) entry which is preliminary data.</text>
</comment>
<evidence type="ECO:0000313" key="2">
    <source>
        <dbReference type="Proteomes" id="UP000828048"/>
    </source>
</evidence>
<protein>
    <submittedName>
        <fullName evidence="1">Uncharacterized protein</fullName>
    </submittedName>
</protein>
<evidence type="ECO:0000313" key="1">
    <source>
        <dbReference type="EMBL" id="KAH7861290.1"/>
    </source>
</evidence>
<name>A0ACB7Z674_9ERIC</name>
<gene>
    <name evidence="1" type="ORF">Vadar_024237</name>
</gene>
<dbReference type="Proteomes" id="UP000828048">
    <property type="component" value="Chromosome 4"/>
</dbReference>
<reference evidence="1 2" key="1">
    <citation type="journal article" date="2021" name="Hortic Res">
        <title>High-quality reference genome and annotation aids understanding of berry development for evergreen blueberry (Vaccinium darrowii).</title>
        <authorList>
            <person name="Yu J."/>
            <person name="Hulse-Kemp A.M."/>
            <person name="Babiker E."/>
            <person name="Staton M."/>
        </authorList>
    </citation>
    <scope>NUCLEOTIDE SEQUENCE [LARGE SCALE GENOMIC DNA]</scope>
    <source>
        <strain evidence="2">cv. NJ 8807/NJ 8810</strain>
        <tissue evidence="1">Young leaf</tissue>
    </source>
</reference>
<dbReference type="EMBL" id="CM037154">
    <property type="protein sequence ID" value="KAH7861290.1"/>
    <property type="molecule type" value="Genomic_DNA"/>
</dbReference>
<sequence>MWGKVSESCDVYSYGILLLELVTGRKPIQKLPSGMRRTITEWAEPLILEGRYRELGDPKLRGNFDKNQMKHYVGVAALCVRYEPEKRPTMKEVVGLLKEYDPNGIVNQMKMGSVKYEDDLMGMDDQASDEKEGSSYDNSSASGVFGPDDHVQKMNDPYKQYGGRRMAKYR</sequence>
<accession>A0ACB7Z674</accession>
<keyword evidence="2" id="KW-1185">Reference proteome</keyword>
<organism evidence="1 2">
    <name type="scientific">Vaccinium darrowii</name>
    <dbReference type="NCBI Taxonomy" id="229202"/>
    <lineage>
        <taxon>Eukaryota</taxon>
        <taxon>Viridiplantae</taxon>
        <taxon>Streptophyta</taxon>
        <taxon>Embryophyta</taxon>
        <taxon>Tracheophyta</taxon>
        <taxon>Spermatophyta</taxon>
        <taxon>Magnoliopsida</taxon>
        <taxon>eudicotyledons</taxon>
        <taxon>Gunneridae</taxon>
        <taxon>Pentapetalae</taxon>
        <taxon>asterids</taxon>
        <taxon>Ericales</taxon>
        <taxon>Ericaceae</taxon>
        <taxon>Vaccinioideae</taxon>
        <taxon>Vaccinieae</taxon>
        <taxon>Vaccinium</taxon>
    </lineage>
</organism>
<proteinExistence type="predicted"/>